<dbReference type="Pfam" id="PF08659">
    <property type="entry name" value="KR"/>
    <property type="match status" value="1"/>
</dbReference>
<dbReference type="SUPFAM" id="SSF51735">
    <property type="entry name" value="NAD(P)-binding Rossmann-fold domains"/>
    <property type="match status" value="2"/>
</dbReference>
<dbReference type="GO" id="GO:0016491">
    <property type="term" value="F:oxidoreductase activity"/>
    <property type="evidence" value="ECO:0007669"/>
    <property type="project" value="InterPro"/>
</dbReference>
<dbReference type="Pfam" id="PF14765">
    <property type="entry name" value="PS-DH"/>
    <property type="match status" value="1"/>
</dbReference>
<evidence type="ECO:0000259" key="10">
    <source>
        <dbReference type="PROSITE" id="PS52004"/>
    </source>
</evidence>
<dbReference type="SUPFAM" id="SSF55048">
    <property type="entry name" value="Probable ACP-binding domain of malonyl-CoA ACP transacylase"/>
    <property type="match status" value="1"/>
</dbReference>
<dbReference type="InterPro" id="IPR020807">
    <property type="entry name" value="PKS_DH"/>
</dbReference>
<dbReference type="PROSITE" id="PS52004">
    <property type="entry name" value="KS3_2"/>
    <property type="match status" value="1"/>
</dbReference>
<dbReference type="InterPro" id="IPR014030">
    <property type="entry name" value="Ketoacyl_synth_N"/>
</dbReference>
<dbReference type="InterPro" id="IPR016035">
    <property type="entry name" value="Acyl_Trfase/lysoPLipase"/>
</dbReference>
<dbReference type="CDD" id="cd05195">
    <property type="entry name" value="enoyl_red"/>
    <property type="match status" value="1"/>
</dbReference>
<dbReference type="GO" id="GO:1901336">
    <property type="term" value="P:lactone biosynthetic process"/>
    <property type="evidence" value="ECO:0007669"/>
    <property type="project" value="UniProtKB-ARBA"/>
</dbReference>
<evidence type="ECO:0000256" key="6">
    <source>
        <dbReference type="ARBA" id="ARBA00023315"/>
    </source>
</evidence>
<dbReference type="PROSITE" id="PS52019">
    <property type="entry name" value="PKS_MFAS_DH"/>
    <property type="match status" value="1"/>
</dbReference>
<evidence type="ECO:0000256" key="1">
    <source>
        <dbReference type="ARBA" id="ARBA00022450"/>
    </source>
</evidence>
<dbReference type="InterPro" id="IPR050091">
    <property type="entry name" value="PKS_NRPS_Biosynth_Enz"/>
</dbReference>
<dbReference type="InterPro" id="IPR020806">
    <property type="entry name" value="PKS_PP-bd"/>
</dbReference>
<dbReference type="CDD" id="cd00833">
    <property type="entry name" value="PKS"/>
    <property type="match status" value="1"/>
</dbReference>
<dbReference type="Gene3D" id="1.10.1200.10">
    <property type="entry name" value="ACP-like"/>
    <property type="match status" value="1"/>
</dbReference>
<dbReference type="SUPFAM" id="SSF47336">
    <property type="entry name" value="ACP-like"/>
    <property type="match status" value="1"/>
</dbReference>
<dbReference type="Gene3D" id="3.40.50.150">
    <property type="entry name" value="Vaccinia Virus protein VP39"/>
    <property type="match status" value="1"/>
</dbReference>
<feature type="region of interest" description="Disordered" evidence="8">
    <location>
        <begin position="1"/>
        <end position="20"/>
    </location>
</feature>
<dbReference type="GeneID" id="54324240"/>
<dbReference type="SMART" id="SM00825">
    <property type="entry name" value="PKS_KS"/>
    <property type="match status" value="1"/>
</dbReference>
<dbReference type="InterPro" id="IPR020843">
    <property type="entry name" value="ER"/>
</dbReference>
<feature type="active site" description="Proton acceptor; for dehydratase activity" evidence="7">
    <location>
        <position position="902"/>
    </location>
</feature>
<dbReference type="Gene3D" id="3.40.47.10">
    <property type="match status" value="1"/>
</dbReference>
<dbReference type="Pfam" id="PF21089">
    <property type="entry name" value="PKS_DH_N"/>
    <property type="match status" value="1"/>
</dbReference>
<dbReference type="Gene3D" id="3.90.180.10">
    <property type="entry name" value="Medium-chain alcohol dehydrogenases, catalytic domain"/>
    <property type="match status" value="1"/>
</dbReference>
<dbReference type="EMBL" id="QUQM01000002">
    <property type="protein sequence ID" value="KAA8652633.1"/>
    <property type="molecule type" value="Genomic_DNA"/>
</dbReference>
<dbReference type="SUPFAM" id="SSF53901">
    <property type="entry name" value="Thiolase-like"/>
    <property type="match status" value="1"/>
</dbReference>
<feature type="region of interest" description="N-terminal hotdog fold" evidence="7">
    <location>
        <begin position="870"/>
        <end position="1003"/>
    </location>
</feature>
<evidence type="ECO:0000256" key="2">
    <source>
        <dbReference type="ARBA" id="ARBA00022553"/>
    </source>
</evidence>
<dbReference type="Gene3D" id="3.40.50.720">
    <property type="entry name" value="NAD(P)-binding Rossmann-like Domain"/>
    <property type="match status" value="1"/>
</dbReference>
<dbReference type="Pfam" id="PF23297">
    <property type="entry name" value="ACP_SdgA_C"/>
    <property type="match status" value="1"/>
</dbReference>
<dbReference type="InterPro" id="IPR014043">
    <property type="entry name" value="Acyl_transferase_dom"/>
</dbReference>
<evidence type="ECO:0000313" key="13">
    <source>
        <dbReference type="Proteomes" id="UP000324241"/>
    </source>
</evidence>
<dbReference type="SMART" id="SM00822">
    <property type="entry name" value="PKS_KR"/>
    <property type="match status" value="1"/>
</dbReference>
<reference evidence="12 13" key="1">
    <citation type="submission" date="2019-08" db="EMBL/GenBank/DDBJ databases">
        <title>The genome sequence of a newly discovered highly antifungal drug resistant Aspergillus species, Aspergillus tanneri NIH 1004.</title>
        <authorList>
            <person name="Mounaud S."/>
            <person name="Singh I."/>
            <person name="Joardar V."/>
            <person name="Pakala S."/>
            <person name="Pakala S."/>
            <person name="Venepally P."/>
            <person name="Chung J.K."/>
            <person name="Losada L."/>
            <person name="Nierman W.C."/>
        </authorList>
    </citation>
    <scope>NUCLEOTIDE SEQUENCE [LARGE SCALE GENOMIC DNA]</scope>
    <source>
        <strain evidence="12 13">NIH1004</strain>
    </source>
</reference>
<evidence type="ECO:0000259" key="11">
    <source>
        <dbReference type="PROSITE" id="PS52019"/>
    </source>
</evidence>
<dbReference type="InterPro" id="IPR006162">
    <property type="entry name" value="Ppantetheine_attach_site"/>
</dbReference>
<evidence type="ECO:0000259" key="9">
    <source>
        <dbReference type="PROSITE" id="PS50075"/>
    </source>
</evidence>
<dbReference type="Gene3D" id="3.10.129.110">
    <property type="entry name" value="Polyketide synthase dehydratase"/>
    <property type="match status" value="1"/>
</dbReference>
<accession>A0A5M9N5S9</accession>
<dbReference type="InterPro" id="IPR013217">
    <property type="entry name" value="Methyltransf_12"/>
</dbReference>
<dbReference type="InterPro" id="IPR013968">
    <property type="entry name" value="PKS_KR"/>
</dbReference>
<feature type="domain" description="PKS/mFAS DH" evidence="11">
    <location>
        <begin position="870"/>
        <end position="1190"/>
    </location>
</feature>
<evidence type="ECO:0000313" key="12">
    <source>
        <dbReference type="EMBL" id="KAA8652633.1"/>
    </source>
</evidence>
<dbReference type="InterPro" id="IPR049552">
    <property type="entry name" value="PKS_DH_N"/>
</dbReference>
<sequence length="2484" mass="274033">MQPAQKNSGNSVPRGNLPGPDFLRASFVKRHSITRMDKSRARQTNVIGGHFLAEDVSFFDASFFNFSAELASSIDPQFRLQLESVFEALESAGIPLEQIAGSNTSVFAGVFFKDYNDSLMRDPDRLPRYLLTGNGSAMASNRISHFFDLRGASMTVDTGCSTTLTALHLACQSLRAGESNISIVGGANLLLNPEIFDNMTSLGFLSPEGRSFAFDSRATGYGRGEGIATVILKPLEDALRDNDPVRAVIRHTAINQDGRTPTLTSPSQDAQIKLIRSCYRDAGLHPSQTDYVEAHGTGTQAGDVVEAGTLSTVFTEDRLRDDPLLVGSVKSNIGHTEAASGLAAVIKVVMGLEKRCIPPNANFETPNPKIPMEEWKIKSPATPYRVFLLSAKEKTCVQAMASNLVKYLKDVASTGEDEEEFLSNLAYTLGERRSFFQWTAAYPASTRAQLISALEDNDNSVGPAQSSETQPRVGFVFTGQGAQWYAMGRELIQAYHVFRAALVEADDYVTSFGAEWSLIDELMRDMETSNVNHPSLSLPLCTALQIALVELLRSWGITPVAVTGHSSGEVAAAYAAGAIDFKSAMKIVFFRGALATRLGERRTSETSGGMLAAGLSHEDADRYIAKLTMGTVVVACINSPNSVTISGDLAAIEEIEALLVADGIFARRLKVGTAYHSHHMQAVADDYLASLQKNLGTESGVDQTVPFYSSVTGERIEPVSRIHNNPEHWVKSMVQPVYFQDSFTNMCTTVMPGSAKPSQNVDIILEVGPHNALAGPIRQILTLPTFQGMPISYTTCLVRNENAVETMQKMACTLLRKGRRVNLHSVNFPTDEQHLRVLFDLPSYPWNHQTGYWIEPRASKERKLRSHGPSDLIGCLLTESNSLTPTWTHRIRALDIPWLQDHRVQSEIIYPAAGLICMAIEAMTQTQGSKSRDIAGFKFRDIDIMTALAVPDDGVEVQFSLRPGSDKTLWSNDWQQFSIYSLASSETWVENCKGFISATFVAPDDSSKDGPQGEDHVSQRLQFDSDSGVYTRRVQPSDVYRTLQSAGIHHGPAFQNLLALRGGQGQSLGTFTVAASKAASPTPSHQQHQMVLHPTTLDSVFQAAYAALSPHDLKTKNAMIPRSVKSMFVSSNISREPGHVFKAHTALQRYNSQGFTASVTVVSDRSDTDLLPQIEIEGLRFQSMGGGVGGEEDPRENRGRTFLMKWAPDISCNRLATHLKGSLHLTWEPSTVDIIMDIRRACFHFIHNACQSLSEADILQLNWHQKRFYDWMKLQVQPPSLNGFGRPRGTSHGEILDNADQEVLFKRVSAASVNGQMVCRMGHNLASILRNQIAPLELMVKDSLLHTYYAKGLRWKQSYVQIKQLVELFAHKHPRARVLEIGAGTGGCTEAILEAFRTGDNTQDVRLAHYDFTDISPAFFDKARQKLSQWRDFVSYKALDIEKDPAEQGFECTTYDLVIASQVLHATKAMDQTMSNVRKLLKPGGRLLIIECTRDELELQLIFGPLSGWWLGQEEDRQLSPSLTIDAWNSVLLRTGFSGVEFEVPDNENRDLYSLSVMMSSARLAAPTFHPQILIVHDGTPPPDWLNSLRASIQSVTTFTPQVEHLKHAVGEDKVCIFVSEVEWPLLAEPSKEEFLKLKDLTTRARGLLWLSSGGVMACERPQSSLHTGLLRTLRCEYNDKRYVSLDLDPTSDLYTPASIGVITDVFKRSFDSSRDPTLLDFECAERLGMIYIPRVFPVPEEETNSPNNELHPRLEAFYQPDWEQRLAVQTPGLLSSLGFSEIPVDAEEPFDEDMIEIEPRAFGLNFRDVMIAMGQLNEEIMGFECSGVITRVGTAASLHQFKVGDRVCALLRGHWANTVRVHWTSVCQIPNSMSFEIAASIPMAFTTAYYALHTTAHLQTGERVLIHCAAGGVGQAAIMLAQRAGAEVFVTLGSAEKRRFITETYNIPDDHIFSSRDPSFSRAVMAMTEGRGVDVLLNSLAGELLQESLNCLAPFGRFVEIGKRDLQQNNYLEMGPFIKNITFAAIDLIAIGTYRGPDVARILADVIALFEENALQPVQPVTPYPLSQVKEAFRQMQAGKHMGKIVVVPTKDDRVKMLSLQRPIRLIRNATYLIVGGLGGIGRSVCQWMVDHGARHLVLISRSAGTQNRDQSFQDSVQRSGAVVRLLSCDIANPSQLKATLDECKESMPPIRGVIHSAMVLRDSIFDDMSVEQYQAAVSPKVQGTWNLHQLLSETYLDFFIMLSSLAGVTGNTSQANYTVGGTFQDAIARHRSARGMPATSLDLGMVQSVGYVAETEGIAPRLERMGFEQLDEAEVLGLVESAIRMPRRKLADSQIITGIASTAAGLPNAFWSKDAKFAGLSQQAQRSAAAPQRGESWAMLTGSLTSQLVGISSSDGKVDLLCTIISQRISEMFLVPEEDIKKEHPLTKYGLDSLVAVEIRNWLVSLTQTELTTFDILQSPSLEALANKVLQKIMARPSFKQS</sequence>
<dbReference type="InterPro" id="IPR001227">
    <property type="entry name" value="Ac_transferase_dom_sf"/>
</dbReference>
<dbReference type="GO" id="GO:0031177">
    <property type="term" value="F:phosphopantetheine binding"/>
    <property type="evidence" value="ECO:0007669"/>
    <property type="project" value="InterPro"/>
</dbReference>
<dbReference type="InterPro" id="IPR036291">
    <property type="entry name" value="NAD(P)-bd_dom_sf"/>
</dbReference>
<feature type="domain" description="Carrier" evidence="9">
    <location>
        <begin position="2398"/>
        <end position="2475"/>
    </location>
</feature>
<gene>
    <name evidence="12" type="primary">PKS5</name>
    <name evidence="12" type="ORF">ATNIH1004_001538</name>
</gene>
<dbReference type="InterPro" id="IPR013154">
    <property type="entry name" value="ADH-like_N"/>
</dbReference>
<feature type="active site" description="Proton donor; for dehydratase activity" evidence="7">
    <location>
        <position position="1098"/>
    </location>
</feature>
<name>A0A5M9N5S9_9EURO</name>
<dbReference type="SUPFAM" id="SSF52151">
    <property type="entry name" value="FabD/lysophospholipase-like"/>
    <property type="match status" value="1"/>
</dbReference>
<evidence type="ECO:0000256" key="7">
    <source>
        <dbReference type="PROSITE-ProRule" id="PRU01363"/>
    </source>
</evidence>
<dbReference type="InterPro" id="IPR056501">
    <property type="entry name" value="NAD-bd_HRPKS_sdrA"/>
</dbReference>
<keyword evidence="4" id="KW-0521">NADP</keyword>
<dbReference type="InterPro" id="IPR029063">
    <property type="entry name" value="SAM-dependent_MTases_sf"/>
</dbReference>
<dbReference type="InterPro" id="IPR016039">
    <property type="entry name" value="Thiolase-like"/>
</dbReference>
<dbReference type="SMART" id="SM00823">
    <property type="entry name" value="PKS_PP"/>
    <property type="match status" value="1"/>
</dbReference>
<dbReference type="InterPro" id="IPR020841">
    <property type="entry name" value="PKS_Beta-ketoAc_synthase_dom"/>
</dbReference>
<dbReference type="InterPro" id="IPR009081">
    <property type="entry name" value="PP-bd_ACP"/>
</dbReference>
<dbReference type="OrthoDB" id="329835at2759"/>
<dbReference type="GO" id="GO:0004312">
    <property type="term" value="F:fatty acid synthase activity"/>
    <property type="evidence" value="ECO:0007669"/>
    <property type="project" value="TreeGrafter"/>
</dbReference>
<dbReference type="CDD" id="cd02440">
    <property type="entry name" value="AdoMet_MTases"/>
    <property type="match status" value="1"/>
</dbReference>
<dbReference type="RefSeq" id="XP_033431994.1">
    <property type="nucleotide sequence ID" value="XM_033566237.1"/>
</dbReference>
<dbReference type="SMART" id="SM00829">
    <property type="entry name" value="PKS_ER"/>
    <property type="match status" value="1"/>
</dbReference>
<dbReference type="PROSITE" id="PS50075">
    <property type="entry name" value="CARRIER"/>
    <property type="match status" value="1"/>
</dbReference>
<dbReference type="PROSITE" id="PS00012">
    <property type="entry name" value="PHOSPHOPANTETHEINE"/>
    <property type="match status" value="1"/>
</dbReference>
<dbReference type="InterPro" id="IPR036736">
    <property type="entry name" value="ACP-like_sf"/>
</dbReference>
<dbReference type="InterPro" id="IPR049900">
    <property type="entry name" value="PKS_mFAS_DH"/>
</dbReference>
<keyword evidence="1" id="KW-0596">Phosphopantetheine</keyword>
<dbReference type="GO" id="GO:0030639">
    <property type="term" value="P:polyketide biosynthetic process"/>
    <property type="evidence" value="ECO:0007669"/>
    <property type="project" value="UniProtKB-ARBA"/>
</dbReference>
<feature type="domain" description="Ketosynthase family 3 (KS3)" evidence="10">
    <location>
        <begin position="1"/>
        <end position="413"/>
    </location>
</feature>
<dbReference type="Gene3D" id="3.40.366.10">
    <property type="entry name" value="Malonyl-Coenzyme A Acyl Carrier Protein, domain 2"/>
    <property type="match status" value="1"/>
</dbReference>
<keyword evidence="6" id="KW-0012">Acyltransferase</keyword>
<dbReference type="PANTHER" id="PTHR43775">
    <property type="entry name" value="FATTY ACID SYNTHASE"/>
    <property type="match status" value="1"/>
</dbReference>
<dbReference type="InterPro" id="IPR049551">
    <property type="entry name" value="PKS_DH_C"/>
</dbReference>
<evidence type="ECO:0000256" key="4">
    <source>
        <dbReference type="ARBA" id="ARBA00022857"/>
    </source>
</evidence>
<dbReference type="InterPro" id="IPR042104">
    <property type="entry name" value="PKS_dehydratase_sf"/>
</dbReference>
<dbReference type="GO" id="GO:0006633">
    <property type="term" value="P:fatty acid biosynthetic process"/>
    <property type="evidence" value="ECO:0007669"/>
    <property type="project" value="TreeGrafter"/>
</dbReference>
<dbReference type="SMART" id="SM00826">
    <property type="entry name" value="PKS_DH"/>
    <property type="match status" value="1"/>
</dbReference>
<organism evidence="12 13">
    <name type="scientific">Aspergillus tanneri</name>
    <dbReference type="NCBI Taxonomy" id="1220188"/>
    <lineage>
        <taxon>Eukaryota</taxon>
        <taxon>Fungi</taxon>
        <taxon>Dikarya</taxon>
        <taxon>Ascomycota</taxon>
        <taxon>Pezizomycotina</taxon>
        <taxon>Eurotiomycetes</taxon>
        <taxon>Eurotiomycetidae</taxon>
        <taxon>Eurotiales</taxon>
        <taxon>Aspergillaceae</taxon>
        <taxon>Aspergillus</taxon>
        <taxon>Aspergillus subgen. Circumdati</taxon>
    </lineage>
</organism>
<evidence type="ECO:0000256" key="3">
    <source>
        <dbReference type="ARBA" id="ARBA00022679"/>
    </source>
</evidence>
<evidence type="ECO:0000256" key="8">
    <source>
        <dbReference type="SAM" id="MobiDB-lite"/>
    </source>
</evidence>
<dbReference type="Pfam" id="PF02801">
    <property type="entry name" value="Ketoacyl-synt_C"/>
    <property type="match status" value="1"/>
</dbReference>
<dbReference type="Pfam" id="PF08242">
    <property type="entry name" value="Methyltransf_12"/>
    <property type="match status" value="1"/>
</dbReference>
<dbReference type="InterPro" id="IPR014031">
    <property type="entry name" value="Ketoacyl_synth_C"/>
</dbReference>
<dbReference type="InterPro" id="IPR057326">
    <property type="entry name" value="KR_dom"/>
</dbReference>
<dbReference type="Pfam" id="PF00109">
    <property type="entry name" value="ketoacyl-synt"/>
    <property type="match status" value="1"/>
</dbReference>
<dbReference type="FunFam" id="3.40.50.720:FF:000209">
    <property type="entry name" value="Polyketide synthase Pks12"/>
    <property type="match status" value="1"/>
</dbReference>
<dbReference type="VEuPathDB" id="FungiDB:EYZ11_010343"/>
<dbReference type="InterPro" id="IPR016036">
    <property type="entry name" value="Malonyl_transacylase_ACP-bd"/>
</dbReference>
<dbReference type="SMART" id="SM00827">
    <property type="entry name" value="PKS_AT"/>
    <property type="match status" value="1"/>
</dbReference>
<dbReference type="SUPFAM" id="SSF50129">
    <property type="entry name" value="GroES-like"/>
    <property type="match status" value="1"/>
</dbReference>
<evidence type="ECO:0000256" key="5">
    <source>
        <dbReference type="ARBA" id="ARBA00023268"/>
    </source>
</evidence>
<dbReference type="Pfam" id="PF23114">
    <property type="entry name" value="NAD-bd_HRPKS_sdrA"/>
    <property type="match status" value="1"/>
</dbReference>
<comment type="caution">
    <text evidence="12">The sequence shown here is derived from an EMBL/GenBank/DDBJ whole genome shotgun (WGS) entry which is preliminary data.</text>
</comment>
<protein>
    <submittedName>
        <fullName evidence="12">Type I Polyketide synthases (Type I PKS)</fullName>
    </submittedName>
</protein>
<feature type="compositionally biased region" description="Polar residues" evidence="8">
    <location>
        <begin position="1"/>
        <end position="13"/>
    </location>
</feature>
<dbReference type="SUPFAM" id="SSF53335">
    <property type="entry name" value="S-adenosyl-L-methionine-dependent methyltransferases"/>
    <property type="match status" value="1"/>
</dbReference>
<dbReference type="FunFam" id="3.40.366.10:FF:000002">
    <property type="entry name" value="Probable polyketide synthase 2"/>
    <property type="match status" value="1"/>
</dbReference>
<feature type="region of interest" description="C-terminal hotdog fold" evidence="7">
    <location>
        <begin position="1028"/>
        <end position="1190"/>
    </location>
</feature>
<keyword evidence="2" id="KW-0597">Phosphoprotein</keyword>
<dbReference type="Proteomes" id="UP000324241">
    <property type="component" value="Unassembled WGS sequence"/>
</dbReference>
<dbReference type="PANTHER" id="PTHR43775:SF29">
    <property type="entry name" value="ASPERFURANONE POLYKETIDE SYNTHASE AFOG-RELATED"/>
    <property type="match status" value="1"/>
</dbReference>
<keyword evidence="5" id="KW-0511">Multifunctional enzyme</keyword>
<keyword evidence="3" id="KW-0808">Transferase</keyword>
<dbReference type="InterPro" id="IPR011032">
    <property type="entry name" value="GroES-like_sf"/>
</dbReference>
<dbReference type="Pfam" id="PF00698">
    <property type="entry name" value="Acyl_transf_1"/>
    <property type="match status" value="1"/>
</dbReference>
<dbReference type="Pfam" id="PF13602">
    <property type="entry name" value="ADH_zinc_N_2"/>
    <property type="match status" value="1"/>
</dbReference>
<dbReference type="Pfam" id="PF08240">
    <property type="entry name" value="ADH_N"/>
    <property type="match status" value="1"/>
</dbReference>
<proteinExistence type="predicted"/>